<dbReference type="GO" id="GO:0052913">
    <property type="term" value="F:16S rRNA (guanine(966)-N(2))-methyltransferase activity"/>
    <property type="evidence" value="ECO:0007669"/>
    <property type="project" value="UniProtKB-EC"/>
</dbReference>
<dbReference type="OrthoDB" id="9803017at2"/>
<evidence type="ECO:0000256" key="4">
    <source>
        <dbReference type="ARBA" id="ARBA00013682"/>
    </source>
</evidence>
<keyword evidence="12" id="KW-1185">Reference proteome</keyword>
<keyword evidence="5 9" id="KW-0489">Methyltransferase</keyword>
<evidence type="ECO:0000313" key="12">
    <source>
        <dbReference type="Proteomes" id="UP000304912"/>
    </source>
</evidence>
<keyword evidence="9" id="KW-0698">rRNA processing</keyword>
<name>A0A5B7Y9L7_9ALTE</name>
<proteinExistence type="inferred from homology"/>
<dbReference type="InterPro" id="IPR002052">
    <property type="entry name" value="DNA_methylase_N6_adenine_CS"/>
</dbReference>
<comment type="function">
    <text evidence="1 9">Specifically methylates the guanine in position 966 of 16S rRNA in the assembled 30S particle.</text>
</comment>
<feature type="compositionally biased region" description="Basic residues" evidence="10">
    <location>
        <begin position="7"/>
        <end position="17"/>
    </location>
</feature>
<dbReference type="EMBL" id="CP039852">
    <property type="protein sequence ID" value="QCZ92331.1"/>
    <property type="molecule type" value="Genomic_DNA"/>
</dbReference>
<dbReference type="SUPFAM" id="SSF53335">
    <property type="entry name" value="S-adenosyl-L-methionine-dependent methyltransferases"/>
    <property type="match status" value="1"/>
</dbReference>
<protein>
    <recommendedName>
        <fullName evidence="4 9">Ribosomal RNA small subunit methyltransferase D</fullName>
        <ecNumber evidence="3 9">2.1.1.171</ecNumber>
    </recommendedName>
</protein>
<dbReference type="PIRSF" id="PIRSF004553">
    <property type="entry name" value="CHP00095"/>
    <property type="match status" value="1"/>
</dbReference>
<dbReference type="CDD" id="cd02440">
    <property type="entry name" value="AdoMet_MTases"/>
    <property type="match status" value="1"/>
</dbReference>
<dbReference type="PANTHER" id="PTHR43542">
    <property type="entry name" value="METHYLTRANSFERASE"/>
    <property type="match status" value="1"/>
</dbReference>
<sequence>MIASSVRMKRVRKKSHSGRPSTGQVRVIGGQWRGRKLPVSDALGLRPTTDRNKETLFNWLMHQTTDARCLDVFAGSGGLGIEALSRYAACCLFFEKDKEAARQLESNLATLNANGKVLQGDALALLGEQSGPFDIVFVDPPFKFDLVKPTLALIQQNNLVCAGSVIYLEQEPDAPLPELPGHWQVTKHKQSSGLQYLLIEVLPT</sequence>
<evidence type="ECO:0000256" key="2">
    <source>
        <dbReference type="ARBA" id="ARBA00005269"/>
    </source>
</evidence>
<dbReference type="EC" id="2.1.1.171" evidence="3 9"/>
<dbReference type="Pfam" id="PF03602">
    <property type="entry name" value="Cons_hypoth95"/>
    <property type="match status" value="1"/>
</dbReference>
<dbReference type="GO" id="GO:0003676">
    <property type="term" value="F:nucleic acid binding"/>
    <property type="evidence" value="ECO:0007669"/>
    <property type="project" value="InterPro"/>
</dbReference>
<feature type="region of interest" description="Disordered" evidence="10">
    <location>
        <begin position="1"/>
        <end position="24"/>
    </location>
</feature>
<gene>
    <name evidence="11" type="primary">rsmD</name>
    <name evidence="11" type="ORF">FBQ74_02050</name>
</gene>
<evidence type="ECO:0000256" key="9">
    <source>
        <dbReference type="PIRNR" id="PIRNR004553"/>
    </source>
</evidence>
<dbReference type="PROSITE" id="PS00092">
    <property type="entry name" value="N6_MTASE"/>
    <property type="match status" value="1"/>
</dbReference>
<comment type="catalytic activity">
    <reaction evidence="8 9">
        <text>guanosine(966) in 16S rRNA + S-adenosyl-L-methionine = N(2)-methylguanosine(966) in 16S rRNA + S-adenosyl-L-homocysteine + H(+)</text>
        <dbReference type="Rhea" id="RHEA:23548"/>
        <dbReference type="Rhea" id="RHEA-COMP:10211"/>
        <dbReference type="Rhea" id="RHEA-COMP:10212"/>
        <dbReference type="ChEBI" id="CHEBI:15378"/>
        <dbReference type="ChEBI" id="CHEBI:57856"/>
        <dbReference type="ChEBI" id="CHEBI:59789"/>
        <dbReference type="ChEBI" id="CHEBI:74269"/>
        <dbReference type="ChEBI" id="CHEBI:74481"/>
        <dbReference type="EC" id="2.1.1.171"/>
    </reaction>
</comment>
<evidence type="ECO:0000256" key="8">
    <source>
        <dbReference type="ARBA" id="ARBA00048326"/>
    </source>
</evidence>
<organism evidence="11 12">
    <name type="scientific">Salinimonas iocasae</name>
    <dbReference type="NCBI Taxonomy" id="2572577"/>
    <lineage>
        <taxon>Bacteria</taxon>
        <taxon>Pseudomonadati</taxon>
        <taxon>Pseudomonadota</taxon>
        <taxon>Gammaproteobacteria</taxon>
        <taxon>Alteromonadales</taxon>
        <taxon>Alteromonadaceae</taxon>
        <taxon>Alteromonas/Salinimonas group</taxon>
        <taxon>Salinimonas</taxon>
    </lineage>
</organism>
<dbReference type="InterPro" id="IPR004398">
    <property type="entry name" value="RNA_MeTrfase_RsmD"/>
</dbReference>
<accession>A0A5B7Y9L7</accession>
<dbReference type="InterPro" id="IPR029063">
    <property type="entry name" value="SAM-dependent_MTases_sf"/>
</dbReference>
<dbReference type="PANTHER" id="PTHR43542:SF1">
    <property type="entry name" value="METHYLTRANSFERASE"/>
    <property type="match status" value="1"/>
</dbReference>
<evidence type="ECO:0000256" key="5">
    <source>
        <dbReference type="ARBA" id="ARBA00022603"/>
    </source>
</evidence>
<evidence type="ECO:0000256" key="1">
    <source>
        <dbReference type="ARBA" id="ARBA00002649"/>
    </source>
</evidence>
<evidence type="ECO:0000256" key="10">
    <source>
        <dbReference type="SAM" id="MobiDB-lite"/>
    </source>
</evidence>
<dbReference type="AlphaFoldDB" id="A0A5B7Y9L7"/>
<comment type="similarity">
    <text evidence="2 9">Belongs to the methyltransferase superfamily. RsmD family.</text>
</comment>
<dbReference type="Gene3D" id="3.40.50.150">
    <property type="entry name" value="Vaccinia Virus protein VP39"/>
    <property type="match status" value="1"/>
</dbReference>
<reference evidence="11 12" key="1">
    <citation type="submission" date="2019-04" db="EMBL/GenBank/DDBJ databases">
        <title>Salinimonas iocasae sp. nov., a halophilic bacterium isolated from the outer tube casing of tubeworms in Okinawa Trough.</title>
        <authorList>
            <person name="Zhang H."/>
            <person name="Wang H."/>
            <person name="Li C."/>
        </authorList>
    </citation>
    <scope>NUCLEOTIDE SEQUENCE [LARGE SCALE GENOMIC DNA]</scope>
    <source>
        <strain evidence="11 12">KX18D6</strain>
    </source>
</reference>
<evidence type="ECO:0000256" key="3">
    <source>
        <dbReference type="ARBA" id="ARBA00012141"/>
    </source>
</evidence>
<evidence type="ECO:0000313" key="11">
    <source>
        <dbReference type="EMBL" id="QCZ92331.1"/>
    </source>
</evidence>
<evidence type="ECO:0000256" key="7">
    <source>
        <dbReference type="ARBA" id="ARBA00022691"/>
    </source>
</evidence>
<keyword evidence="7 9" id="KW-0949">S-adenosyl-L-methionine</keyword>
<dbReference type="NCBIfam" id="TIGR00095">
    <property type="entry name" value="16S rRNA (guanine(966)-N(2))-methyltransferase RsmD"/>
    <property type="match status" value="1"/>
</dbReference>
<keyword evidence="6 9" id="KW-0808">Transferase</keyword>
<dbReference type="Proteomes" id="UP000304912">
    <property type="component" value="Chromosome"/>
</dbReference>
<dbReference type="KEGG" id="salk:FBQ74_02050"/>
<evidence type="ECO:0000256" key="6">
    <source>
        <dbReference type="ARBA" id="ARBA00022679"/>
    </source>
</evidence>